<dbReference type="EMBL" id="JAVXZY010000002">
    <property type="protein sequence ID" value="MDT8999139.1"/>
    <property type="molecule type" value="Genomic_DNA"/>
</dbReference>
<organism evidence="2 3">
    <name type="scientific">Roseateles aquae</name>
    <dbReference type="NCBI Taxonomy" id="3077235"/>
    <lineage>
        <taxon>Bacteria</taxon>
        <taxon>Pseudomonadati</taxon>
        <taxon>Pseudomonadota</taxon>
        <taxon>Betaproteobacteria</taxon>
        <taxon>Burkholderiales</taxon>
        <taxon>Sphaerotilaceae</taxon>
        <taxon>Roseateles</taxon>
    </lineage>
</organism>
<name>A0ABU3P996_9BURK</name>
<comment type="caution">
    <text evidence="2">The sequence shown here is derived from an EMBL/GenBank/DDBJ whole genome shotgun (WGS) entry which is preliminary data.</text>
</comment>
<feature type="region of interest" description="Disordered" evidence="1">
    <location>
        <begin position="1"/>
        <end position="40"/>
    </location>
</feature>
<evidence type="ECO:0000313" key="3">
    <source>
        <dbReference type="Proteomes" id="UP001246372"/>
    </source>
</evidence>
<evidence type="ECO:0000256" key="1">
    <source>
        <dbReference type="SAM" id="MobiDB-lite"/>
    </source>
</evidence>
<accession>A0ABU3P996</accession>
<feature type="compositionally biased region" description="Pro residues" evidence="1">
    <location>
        <begin position="18"/>
        <end position="27"/>
    </location>
</feature>
<gene>
    <name evidence="2" type="ORF">RQP53_07650</name>
</gene>
<keyword evidence="3" id="KW-1185">Reference proteome</keyword>
<proteinExistence type="predicted"/>
<dbReference type="RefSeq" id="WP_315649629.1">
    <property type="nucleotide sequence ID" value="NZ_JAVXZY010000002.1"/>
</dbReference>
<reference evidence="2" key="1">
    <citation type="submission" date="2023-09" db="EMBL/GenBank/DDBJ databases">
        <title>Paucibacter sp. APW11 Genome sequencing and assembly.</title>
        <authorList>
            <person name="Kim I."/>
        </authorList>
    </citation>
    <scope>NUCLEOTIDE SEQUENCE</scope>
    <source>
        <strain evidence="2">APW11</strain>
    </source>
</reference>
<sequence>MPPAPVQPAHRPKASAPSEPPTGPSAKPPDTRPTQATPAVVETTVIVPVMPPTRRLDDIAHGASVERFGLGQS</sequence>
<evidence type="ECO:0000313" key="2">
    <source>
        <dbReference type="EMBL" id="MDT8999139.1"/>
    </source>
</evidence>
<protein>
    <submittedName>
        <fullName evidence="2">Uncharacterized protein</fullName>
    </submittedName>
</protein>
<dbReference type="Proteomes" id="UP001246372">
    <property type="component" value="Unassembled WGS sequence"/>
</dbReference>